<dbReference type="EnsemblMetazoa" id="XM_003390140.3">
    <property type="protein sequence ID" value="XP_003390188.1"/>
    <property type="gene ID" value="LOC100634492"/>
</dbReference>
<name>A0A1X7TN75_AMPQE</name>
<dbReference type="GO" id="GO:0003924">
    <property type="term" value="F:GTPase activity"/>
    <property type="evidence" value="ECO:0007669"/>
    <property type="project" value="InterPro"/>
</dbReference>
<reference evidence="4" key="1">
    <citation type="journal article" date="2010" name="Nature">
        <title>The Amphimedon queenslandica genome and the evolution of animal complexity.</title>
        <authorList>
            <person name="Srivastava M."/>
            <person name="Simakov O."/>
            <person name="Chapman J."/>
            <person name="Fahey B."/>
            <person name="Gauthier M.E."/>
            <person name="Mitros T."/>
            <person name="Richards G.S."/>
            <person name="Conaco C."/>
            <person name="Dacre M."/>
            <person name="Hellsten U."/>
            <person name="Larroux C."/>
            <person name="Putnam N.H."/>
            <person name="Stanke M."/>
            <person name="Adamska M."/>
            <person name="Darling A."/>
            <person name="Degnan S.M."/>
            <person name="Oakley T.H."/>
            <person name="Plachetzki D.C."/>
            <person name="Zhai Y."/>
            <person name="Adamski M."/>
            <person name="Calcino A."/>
            <person name="Cummins S.F."/>
            <person name="Goodstein D.M."/>
            <person name="Harris C."/>
            <person name="Jackson D.J."/>
            <person name="Leys S.P."/>
            <person name="Shu S."/>
            <person name="Woodcroft B.J."/>
            <person name="Vervoort M."/>
            <person name="Kosik K.S."/>
            <person name="Manning G."/>
            <person name="Degnan B.M."/>
            <person name="Rokhsar D.S."/>
        </authorList>
    </citation>
    <scope>NUCLEOTIDE SEQUENCE [LARGE SCALE GENOMIC DNA]</scope>
</reference>
<keyword evidence="4" id="KW-1185">Reference proteome</keyword>
<accession>A0A1X7TN75</accession>
<dbReference type="InterPro" id="IPR027417">
    <property type="entry name" value="P-loop_NTPase"/>
</dbReference>
<dbReference type="KEGG" id="aqu:100634492"/>
<dbReference type="SUPFAM" id="SSF52540">
    <property type="entry name" value="P-loop containing nucleoside triphosphate hydrolases"/>
    <property type="match status" value="1"/>
</dbReference>
<evidence type="ECO:0000256" key="1">
    <source>
        <dbReference type="ARBA" id="ARBA00022741"/>
    </source>
</evidence>
<dbReference type="PROSITE" id="PS51421">
    <property type="entry name" value="RAS"/>
    <property type="match status" value="1"/>
</dbReference>
<evidence type="ECO:0000313" key="4">
    <source>
        <dbReference type="Proteomes" id="UP000007879"/>
    </source>
</evidence>
<dbReference type="OMA" id="KGIFTHA"/>
<dbReference type="EnsemblMetazoa" id="Aqu2.1.16423_001">
    <property type="protein sequence ID" value="Aqu2.1.16423_001"/>
    <property type="gene ID" value="Aqu2.1.16423"/>
</dbReference>
<dbReference type="Gene3D" id="3.40.50.300">
    <property type="entry name" value="P-loop containing nucleotide triphosphate hydrolases"/>
    <property type="match status" value="1"/>
</dbReference>
<evidence type="ECO:0000256" key="2">
    <source>
        <dbReference type="ARBA" id="ARBA00023134"/>
    </source>
</evidence>
<evidence type="ECO:0000313" key="3">
    <source>
        <dbReference type="EnsemblMetazoa" id="Aqu2.1.16423_001"/>
    </source>
</evidence>
<protein>
    <recommendedName>
        <fullName evidence="5">Ras-related protein Rab-23</fullName>
    </recommendedName>
</protein>
<proteinExistence type="predicted"/>
<dbReference type="InterPro" id="IPR050227">
    <property type="entry name" value="Rab"/>
</dbReference>
<dbReference type="SMART" id="SM00173">
    <property type="entry name" value="RAS"/>
    <property type="match status" value="1"/>
</dbReference>
<dbReference type="NCBIfam" id="TIGR00231">
    <property type="entry name" value="small_GTP"/>
    <property type="match status" value="1"/>
</dbReference>
<evidence type="ECO:0008006" key="5">
    <source>
        <dbReference type="Google" id="ProtNLM"/>
    </source>
</evidence>
<dbReference type="PROSITE" id="PS51420">
    <property type="entry name" value="RHO"/>
    <property type="match status" value="1"/>
</dbReference>
<dbReference type="STRING" id="400682.A0A1X7TN75"/>
<dbReference type="FunFam" id="3.40.50.300:FF:002136">
    <property type="entry name" value="Small rab-related GTPase"/>
    <property type="match status" value="1"/>
</dbReference>
<dbReference type="Pfam" id="PF00071">
    <property type="entry name" value="Ras"/>
    <property type="match status" value="1"/>
</dbReference>
<dbReference type="InterPro" id="IPR001806">
    <property type="entry name" value="Small_GTPase"/>
</dbReference>
<dbReference type="InParanoid" id="A0A1X7TN75"/>
<dbReference type="PRINTS" id="PR00449">
    <property type="entry name" value="RASTRNSFRMNG"/>
</dbReference>
<dbReference type="SMART" id="SM00175">
    <property type="entry name" value="RAB"/>
    <property type="match status" value="1"/>
</dbReference>
<keyword evidence="2" id="KW-0342">GTP-binding</keyword>
<keyword evidence="1" id="KW-0547">Nucleotide-binding</keyword>
<dbReference type="OrthoDB" id="6585768at2759"/>
<dbReference type="PROSITE" id="PS51419">
    <property type="entry name" value="RAB"/>
    <property type="match status" value="1"/>
</dbReference>
<dbReference type="InterPro" id="IPR005225">
    <property type="entry name" value="Small_GTP-bd"/>
</dbReference>
<dbReference type="SMART" id="SM00174">
    <property type="entry name" value="RHO"/>
    <property type="match status" value="1"/>
</dbReference>
<dbReference type="SMART" id="SM00176">
    <property type="entry name" value="RAN"/>
    <property type="match status" value="1"/>
</dbReference>
<gene>
    <name evidence="3" type="primary">100634492</name>
</gene>
<sequence>MIEEDLEVAIKVVVVGNGAVGKSSMIRRYCKGVYTQDYKKTIGVDFLEREIEVDDDNVRLMVWDTAGQEEFDSITKAYYRGAQVCVLAFSTTDKDSFDAIERWKNKVEAECGAIVMVVVQNKIDLIDESAVSAEDVEALTKRLKLHLFRTSVKENFNIDEVFLYLSRKFLSQQRKEATERAQNQQPTSSLAQIFTSSIDNLDKAGHKDNANGKLKTNEEKSFKIKPTKERVQRKHRPFCALL</sequence>
<dbReference type="PANTHER" id="PTHR47977">
    <property type="entry name" value="RAS-RELATED PROTEIN RAB"/>
    <property type="match status" value="1"/>
</dbReference>
<dbReference type="AlphaFoldDB" id="A0A1X7TN75"/>
<organism evidence="3">
    <name type="scientific">Amphimedon queenslandica</name>
    <name type="common">Sponge</name>
    <dbReference type="NCBI Taxonomy" id="400682"/>
    <lineage>
        <taxon>Eukaryota</taxon>
        <taxon>Metazoa</taxon>
        <taxon>Porifera</taxon>
        <taxon>Demospongiae</taxon>
        <taxon>Heteroscleromorpha</taxon>
        <taxon>Haplosclerida</taxon>
        <taxon>Niphatidae</taxon>
        <taxon>Amphimedon</taxon>
    </lineage>
</organism>
<dbReference type="eggNOG" id="KOG4252">
    <property type="taxonomic scope" value="Eukaryota"/>
</dbReference>
<dbReference type="GO" id="GO:0005525">
    <property type="term" value="F:GTP binding"/>
    <property type="evidence" value="ECO:0007669"/>
    <property type="project" value="UniProtKB-KW"/>
</dbReference>
<dbReference type="Proteomes" id="UP000007879">
    <property type="component" value="Unassembled WGS sequence"/>
</dbReference>
<reference evidence="3" key="2">
    <citation type="submission" date="2017-05" db="UniProtKB">
        <authorList>
            <consortium name="EnsemblMetazoa"/>
        </authorList>
    </citation>
    <scope>IDENTIFICATION</scope>
</reference>